<evidence type="ECO:0000256" key="8">
    <source>
        <dbReference type="ARBA" id="ARBA00023136"/>
    </source>
</evidence>
<dbReference type="Pfam" id="PF00535">
    <property type="entry name" value="Glycos_transf_2"/>
    <property type="match status" value="1"/>
</dbReference>
<dbReference type="GO" id="GO:0005886">
    <property type="term" value="C:plasma membrane"/>
    <property type="evidence" value="ECO:0007669"/>
    <property type="project" value="TreeGrafter"/>
</dbReference>
<evidence type="ECO:0000256" key="6">
    <source>
        <dbReference type="ARBA" id="ARBA00022985"/>
    </source>
</evidence>
<name>A0AAF0BSN1_9ACTN</name>
<dbReference type="EMBL" id="CP116942">
    <property type="protein sequence ID" value="WCO65512.1"/>
    <property type="molecule type" value="Genomic_DNA"/>
</dbReference>
<evidence type="ECO:0000256" key="4">
    <source>
        <dbReference type="ARBA" id="ARBA00022679"/>
    </source>
</evidence>
<dbReference type="InterPro" id="IPR029044">
    <property type="entry name" value="Nucleotide-diphossugar_trans"/>
</dbReference>
<evidence type="ECO:0000256" key="2">
    <source>
        <dbReference type="ARBA" id="ARBA00022475"/>
    </source>
</evidence>
<dbReference type="GO" id="GO:0009103">
    <property type="term" value="P:lipopolysaccharide biosynthetic process"/>
    <property type="evidence" value="ECO:0007669"/>
    <property type="project" value="UniProtKB-KW"/>
</dbReference>
<keyword evidence="12" id="KW-1185">Reference proteome</keyword>
<dbReference type="CDD" id="cd04187">
    <property type="entry name" value="DPM1_like_bac"/>
    <property type="match status" value="1"/>
</dbReference>
<evidence type="ECO:0000256" key="5">
    <source>
        <dbReference type="ARBA" id="ARBA00022692"/>
    </source>
</evidence>
<dbReference type="InterPro" id="IPR050256">
    <property type="entry name" value="Glycosyltransferase_2"/>
</dbReference>
<dbReference type="InterPro" id="IPR001173">
    <property type="entry name" value="Glyco_trans_2-like"/>
</dbReference>
<proteinExistence type="inferred from homology"/>
<organism evidence="11 12">
    <name type="scientific">Iamia majanohamensis</name>
    <dbReference type="NCBI Taxonomy" id="467976"/>
    <lineage>
        <taxon>Bacteria</taxon>
        <taxon>Bacillati</taxon>
        <taxon>Actinomycetota</taxon>
        <taxon>Acidimicrobiia</taxon>
        <taxon>Acidimicrobiales</taxon>
        <taxon>Iamiaceae</taxon>
        <taxon>Iamia</taxon>
    </lineage>
</organism>
<dbReference type="Proteomes" id="UP001216390">
    <property type="component" value="Chromosome"/>
</dbReference>
<keyword evidence="6" id="KW-0448">Lipopolysaccharide biosynthesis</keyword>
<dbReference type="PANTHER" id="PTHR48090:SF3">
    <property type="entry name" value="UNDECAPRENYL-PHOSPHATE 4-DEOXY-4-FORMAMIDO-L-ARABINOSE TRANSFERASE"/>
    <property type="match status" value="1"/>
</dbReference>
<gene>
    <name evidence="11" type="ORF">PO878_13495</name>
</gene>
<evidence type="ECO:0000256" key="9">
    <source>
        <dbReference type="SAM" id="Phobius"/>
    </source>
</evidence>
<keyword evidence="8 9" id="KW-0472">Membrane</keyword>
<dbReference type="Gene3D" id="3.90.550.10">
    <property type="entry name" value="Spore Coat Polysaccharide Biosynthesis Protein SpsA, Chain A"/>
    <property type="match status" value="1"/>
</dbReference>
<evidence type="ECO:0000313" key="11">
    <source>
        <dbReference type="EMBL" id="WCO65512.1"/>
    </source>
</evidence>
<evidence type="ECO:0000256" key="7">
    <source>
        <dbReference type="ARBA" id="ARBA00022989"/>
    </source>
</evidence>
<keyword evidence="5 9" id="KW-0812">Transmembrane</keyword>
<reference evidence="11" key="1">
    <citation type="submission" date="2023-01" db="EMBL/GenBank/DDBJ databases">
        <title>The diversity of Class Acidimicrobiia in South China Sea sediment environments and the proposal of Iamia marina sp. nov., a novel species of the genus Iamia.</title>
        <authorList>
            <person name="He Y."/>
            <person name="Tian X."/>
        </authorList>
    </citation>
    <scope>NUCLEOTIDE SEQUENCE</scope>
    <source>
        <strain evidence="11">DSM 19957</strain>
    </source>
</reference>
<protein>
    <submittedName>
        <fullName evidence="11">Glycosyltransferase family 2 protein</fullName>
    </submittedName>
</protein>
<evidence type="ECO:0000313" key="12">
    <source>
        <dbReference type="Proteomes" id="UP001216390"/>
    </source>
</evidence>
<dbReference type="RefSeq" id="WP_272735037.1">
    <property type="nucleotide sequence ID" value="NZ_CP116942.1"/>
</dbReference>
<keyword evidence="3" id="KW-0328">Glycosyltransferase</keyword>
<dbReference type="PANTHER" id="PTHR48090">
    <property type="entry name" value="UNDECAPRENYL-PHOSPHATE 4-DEOXY-4-FORMAMIDO-L-ARABINOSE TRANSFERASE-RELATED"/>
    <property type="match status" value="1"/>
</dbReference>
<evidence type="ECO:0000259" key="10">
    <source>
        <dbReference type="Pfam" id="PF00535"/>
    </source>
</evidence>
<dbReference type="KEGG" id="ima:PO878_13495"/>
<keyword evidence="7 9" id="KW-1133">Transmembrane helix</keyword>
<keyword evidence="4" id="KW-0808">Transferase</keyword>
<dbReference type="GO" id="GO:0016757">
    <property type="term" value="F:glycosyltransferase activity"/>
    <property type="evidence" value="ECO:0007669"/>
    <property type="project" value="UniProtKB-KW"/>
</dbReference>
<comment type="similarity">
    <text evidence="1">Belongs to the glycosyltransferase 2 family.</text>
</comment>
<accession>A0AAF0BSN1</accession>
<feature type="transmembrane region" description="Helical" evidence="9">
    <location>
        <begin position="231"/>
        <end position="254"/>
    </location>
</feature>
<sequence>MSPHLSVLLPAYNEAENLAELVPEIGKVLEAAGISHEIVVVDDGSTDGTRKVMEGLRSDTVRSIRLRRNSGKSAALAVGVEQVQGELLALMDADGQDDPEELPRLMAHMDEAGLDLVTGRRSVRNDRFVKRTTSKLYNGATARVTGVPGRDFNSGLKVMTTELARSVELYGELHRYIPVLAVWNGYKVGEVDVEHHERRHGSSKFGRARFWRGFLDLVTVKFLTTYTARPFHLFGGLGFIIGLLGAVLLAWMAVERVMGYEIGTRPALQAGVLLVVVAVQMVSLGLLGELMVNLRRRRSLDSAAEGDLR</sequence>
<dbReference type="SUPFAM" id="SSF53448">
    <property type="entry name" value="Nucleotide-diphospho-sugar transferases"/>
    <property type="match status" value="1"/>
</dbReference>
<dbReference type="AlphaFoldDB" id="A0AAF0BSN1"/>
<feature type="domain" description="Glycosyltransferase 2-like" evidence="10">
    <location>
        <begin position="6"/>
        <end position="137"/>
    </location>
</feature>
<evidence type="ECO:0000256" key="1">
    <source>
        <dbReference type="ARBA" id="ARBA00006739"/>
    </source>
</evidence>
<keyword evidence="2" id="KW-1003">Cell membrane</keyword>
<evidence type="ECO:0000256" key="3">
    <source>
        <dbReference type="ARBA" id="ARBA00022676"/>
    </source>
</evidence>
<feature type="transmembrane region" description="Helical" evidence="9">
    <location>
        <begin position="266"/>
        <end position="288"/>
    </location>
</feature>